<evidence type="ECO:0000256" key="2">
    <source>
        <dbReference type="SAM" id="SignalP"/>
    </source>
</evidence>
<proteinExistence type="predicted"/>
<dbReference type="PANTHER" id="PTHR36313:SF7">
    <property type="entry name" value="OS09G0474600 PROTEIN"/>
    <property type="match status" value="1"/>
</dbReference>
<sequence>MVHTRFTSFLLGLLFVMHALRNSSAYSHPGEEGLEATRKNFGVQKGLLDGVDTAGLKKIGLGGRKMAVHKVLMSKEIEKQHVTTSEISGATHFDGNSDLEVKGDFKVKCKLGDSNKTPKKYRVAGKDTDASKKPLDCSQYKVNVQNNLNKLEPKSSKSASFRIPRSKPAQPQNSQDSKAASTKASLESSSRSDNKPAYLETNHTSQRDHEARWLLQATKEIVNLMHKDYKGMGRRKPPINNHEPWH</sequence>
<dbReference type="InterPro" id="IPR038804">
    <property type="entry name" value="RGF3"/>
</dbReference>
<keyword evidence="4" id="KW-1185">Reference proteome</keyword>
<organism evidence="3 4">
    <name type="scientific">Quercus suber</name>
    <name type="common">Cork oak</name>
    <dbReference type="NCBI Taxonomy" id="58331"/>
    <lineage>
        <taxon>Eukaryota</taxon>
        <taxon>Viridiplantae</taxon>
        <taxon>Streptophyta</taxon>
        <taxon>Embryophyta</taxon>
        <taxon>Tracheophyta</taxon>
        <taxon>Spermatophyta</taxon>
        <taxon>Magnoliopsida</taxon>
        <taxon>eudicotyledons</taxon>
        <taxon>Gunneridae</taxon>
        <taxon>Pentapetalae</taxon>
        <taxon>rosids</taxon>
        <taxon>fabids</taxon>
        <taxon>Fagales</taxon>
        <taxon>Fagaceae</taxon>
        <taxon>Quercus</taxon>
    </lineage>
</organism>
<evidence type="ECO:0000313" key="3">
    <source>
        <dbReference type="EMBL" id="KAK7840364.1"/>
    </source>
</evidence>
<dbReference type="GO" id="GO:0010082">
    <property type="term" value="P:regulation of root meristem growth"/>
    <property type="evidence" value="ECO:0007669"/>
    <property type="project" value="InterPro"/>
</dbReference>
<comment type="caution">
    <text evidence="3">The sequence shown here is derived from an EMBL/GenBank/DDBJ whole genome shotgun (WGS) entry which is preliminary data.</text>
</comment>
<feature type="signal peptide" evidence="2">
    <location>
        <begin position="1"/>
        <end position="25"/>
    </location>
</feature>
<dbReference type="GO" id="GO:0008083">
    <property type="term" value="F:growth factor activity"/>
    <property type="evidence" value="ECO:0007669"/>
    <property type="project" value="InterPro"/>
</dbReference>
<feature type="compositionally biased region" description="Polar residues" evidence="1">
    <location>
        <begin position="169"/>
        <end position="191"/>
    </location>
</feature>
<dbReference type="Proteomes" id="UP000237347">
    <property type="component" value="Unassembled WGS sequence"/>
</dbReference>
<name>A0AAW0KN59_QUESU</name>
<protein>
    <submittedName>
        <fullName evidence="3">Uncharacterized protein</fullName>
    </submittedName>
</protein>
<keyword evidence="2" id="KW-0732">Signal</keyword>
<reference evidence="3 4" key="1">
    <citation type="journal article" date="2018" name="Sci. Data">
        <title>The draft genome sequence of cork oak.</title>
        <authorList>
            <person name="Ramos A.M."/>
            <person name="Usie A."/>
            <person name="Barbosa P."/>
            <person name="Barros P.M."/>
            <person name="Capote T."/>
            <person name="Chaves I."/>
            <person name="Simoes F."/>
            <person name="Abreu I."/>
            <person name="Carrasquinho I."/>
            <person name="Faro C."/>
            <person name="Guimaraes J.B."/>
            <person name="Mendonca D."/>
            <person name="Nobrega F."/>
            <person name="Rodrigues L."/>
            <person name="Saibo N.J.M."/>
            <person name="Varela M.C."/>
            <person name="Egas C."/>
            <person name="Matos J."/>
            <person name="Miguel C.M."/>
            <person name="Oliveira M.M."/>
            <person name="Ricardo C.P."/>
            <person name="Goncalves S."/>
        </authorList>
    </citation>
    <scope>NUCLEOTIDE SEQUENCE [LARGE SCALE GENOMIC DNA]</scope>
    <source>
        <strain evidence="4">cv. HL8</strain>
    </source>
</reference>
<feature type="region of interest" description="Disordered" evidence="1">
    <location>
        <begin position="147"/>
        <end position="209"/>
    </location>
</feature>
<feature type="chain" id="PRO_5043889256" evidence="2">
    <location>
        <begin position="26"/>
        <end position="246"/>
    </location>
</feature>
<dbReference type="EMBL" id="PKMF04000263">
    <property type="protein sequence ID" value="KAK7840364.1"/>
    <property type="molecule type" value="Genomic_DNA"/>
</dbReference>
<accession>A0AAW0KN59</accession>
<dbReference type="AlphaFoldDB" id="A0AAW0KN59"/>
<dbReference type="PANTHER" id="PTHR36313">
    <property type="entry name" value="ROOT MERISTEM GROWTH FACTOR 2"/>
    <property type="match status" value="1"/>
</dbReference>
<evidence type="ECO:0000256" key="1">
    <source>
        <dbReference type="SAM" id="MobiDB-lite"/>
    </source>
</evidence>
<gene>
    <name evidence="3" type="ORF">CFP56_016737</name>
</gene>
<evidence type="ECO:0000313" key="4">
    <source>
        <dbReference type="Proteomes" id="UP000237347"/>
    </source>
</evidence>